<organism evidence="1 2">
    <name type="scientific">Evansella vedderi</name>
    <dbReference type="NCBI Taxonomy" id="38282"/>
    <lineage>
        <taxon>Bacteria</taxon>
        <taxon>Bacillati</taxon>
        <taxon>Bacillota</taxon>
        <taxon>Bacilli</taxon>
        <taxon>Bacillales</taxon>
        <taxon>Bacillaceae</taxon>
        <taxon>Evansella</taxon>
    </lineage>
</organism>
<comment type="caution">
    <text evidence="1">The sequence shown here is derived from an EMBL/GenBank/DDBJ whole genome shotgun (WGS) entry which is preliminary data.</text>
</comment>
<protein>
    <submittedName>
        <fullName evidence="1">Uncharacterized protein</fullName>
    </submittedName>
</protein>
<gene>
    <name evidence="1" type="ORF">J2S74_002889</name>
</gene>
<proteinExistence type="predicted"/>
<accession>A0ABT9ZXP6</accession>
<name>A0ABT9ZXP6_9BACI</name>
<keyword evidence="2" id="KW-1185">Reference proteome</keyword>
<sequence>MGKLDKDTARKFAEALKKSGKRTGAKLVKK</sequence>
<reference evidence="1 2" key="1">
    <citation type="submission" date="2023-07" db="EMBL/GenBank/DDBJ databases">
        <title>Genomic Encyclopedia of Type Strains, Phase IV (KMG-IV): sequencing the most valuable type-strain genomes for metagenomic binning, comparative biology and taxonomic classification.</title>
        <authorList>
            <person name="Goeker M."/>
        </authorList>
    </citation>
    <scope>NUCLEOTIDE SEQUENCE [LARGE SCALE GENOMIC DNA]</scope>
    <source>
        <strain evidence="1 2">DSM 9768</strain>
    </source>
</reference>
<evidence type="ECO:0000313" key="2">
    <source>
        <dbReference type="Proteomes" id="UP001230005"/>
    </source>
</evidence>
<dbReference type="EMBL" id="JAUSUG010000011">
    <property type="protein sequence ID" value="MDQ0255507.1"/>
    <property type="molecule type" value="Genomic_DNA"/>
</dbReference>
<dbReference type="Proteomes" id="UP001230005">
    <property type="component" value="Unassembled WGS sequence"/>
</dbReference>
<evidence type="ECO:0000313" key="1">
    <source>
        <dbReference type="EMBL" id="MDQ0255507.1"/>
    </source>
</evidence>